<dbReference type="InterPro" id="IPR050500">
    <property type="entry name" value="Phos_Acetyltrans/Butyryltrans"/>
</dbReference>
<dbReference type="Pfam" id="PF13500">
    <property type="entry name" value="AAA_26"/>
    <property type="match status" value="1"/>
</dbReference>
<dbReference type="PANTHER" id="PTHR43356:SF2">
    <property type="entry name" value="PHOSPHATE ACETYLTRANSFERASE"/>
    <property type="match status" value="1"/>
</dbReference>
<dbReference type="EMBL" id="CP113797">
    <property type="protein sequence ID" value="WAL60530.1"/>
    <property type="molecule type" value="Genomic_DNA"/>
</dbReference>
<proteinExistence type="predicted"/>
<dbReference type="InterPro" id="IPR028979">
    <property type="entry name" value="Ser_kin/Pase_Hpr-like_N_sf"/>
</dbReference>
<protein>
    <submittedName>
        <fullName evidence="2">Phosphotransacetylase family protein</fullName>
    </submittedName>
</protein>
<dbReference type="KEGG" id="tsin:OXH18_00610"/>
<reference evidence="2" key="1">
    <citation type="submission" date="2022-12" db="EMBL/GenBank/DDBJ databases">
        <title>Polyphasic identification of a Novel Hot-Spring Cyanobacterium Ocullathermofonsia sinensis gen nov. sp. nov. and Genomic Insights on its Adaptations to the Thermal Habitat.</title>
        <authorList>
            <person name="Daroch M."/>
            <person name="Tang J."/>
            <person name="Jiang Y."/>
        </authorList>
    </citation>
    <scope>NUCLEOTIDE SEQUENCE</scope>
    <source>
        <strain evidence="2">PKUAC-SCTA174</strain>
    </source>
</reference>
<accession>A0A9E9CBG9</accession>
<feature type="domain" description="DRTGG" evidence="1">
    <location>
        <begin position="216"/>
        <end position="321"/>
    </location>
</feature>
<dbReference type="Proteomes" id="UP001163152">
    <property type="component" value="Chromosome"/>
</dbReference>
<dbReference type="SUPFAM" id="SSF75138">
    <property type="entry name" value="HprK N-terminal domain-like"/>
    <property type="match status" value="1"/>
</dbReference>
<gene>
    <name evidence="2" type="ORF">OXH18_00610</name>
</gene>
<evidence type="ECO:0000313" key="3">
    <source>
        <dbReference type="Proteomes" id="UP001163152"/>
    </source>
</evidence>
<dbReference type="InterPro" id="IPR010766">
    <property type="entry name" value="DRTGG"/>
</dbReference>
<name>A0A9E9CBG9_9CYAN</name>
<evidence type="ECO:0000313" key="2">
    <source>
        <dbReference type="EMBL" id="WAL60530.1"/>
    </source>
</evidence>
<keyword evidence="3" id="KW-1185">Reference proteome</keyword>
<sequence length="363" mass="39807">MPKSAKHLLIGSSEAYSGKSAVILGLAHQLKEKGLSISYGKPIGTCLSESKTDNIDEDVRFIAQTLGLPKQQVLPTLLSLDEATITRRLSGIDHVNYYHQLQESLHTSTGDLVLLEGAGTLEEGRLFNLSLLQMTEAIDASVVLVARFRSSLVVESLLSAKQQLGDRLVGVLINDVPPTHLETIDSYIKPFLERHEIEVLGVLPYNDILRSVSVAELVHQLNAEVVCRPDRLDLMVQSLKIGAMNVNSALEYLRKGHNMAVVTGGDRTDIQLAALETSTQCLILTGRLTPNSAVLSRAEDLEIPILSVDLDTLTTVEIIDRTFGQVRLHEPIKVQTVRQMMADYFNVDRLLAKIGMEPVATAS</sequence>
<dbReference type="CDD" id="cd03109">
    <property type="entry name" value="DTBS"/>
    <property type="match status" value="1"/>
</dbReference>
<dbReference type="AlphaFoldDB" id="A0A9E9CBG9"/>
<dbReference type="PANTHER" id="PTHR43356">
    <property type="entry name" value="PHOSPHATE ACETYLTRANSFERASE"/>
    <property type="match status" value="1"/>
</dbReference>
<dbReference type="Gene3D" id="3.40.1390.20">
    <property type="entry name" value="HprK N-terminal domain-like"/>
    <property type="match status" value="1"/>
</dbReference>
<dbReference type="InterPro" id="IPR027417">
    <property type="entry name" value="P-loop_NTPase"/>
</dbReference>
<dbReference type="SUPFAM" id="SSF52540">
    <property type="entry name" value="P-loop containing nucleoside triphosphate hydrolases"/>
    <property type="match status" value="1"/>
</dbReference>
<organism evidence="2 3">
    <name type="scientific">Thermocoleostomius sinensis A174</name>
    <dbReference type="NCBI Taxonomy" id="2016057"/>
    <lineage>
        <taxon>Bacteria</taxon>
        <taxon>Bacillati</taxon>
        <taxon>Cyanobacteriota</taxon>
        <taxon>Cyanophyceae</taxon>
        <taxon>Oculatellales</taxon>
        <taxon>Oculatellaceae</taxon>
        <taxon>Thermocoleostomius</taxon>
    </lineage>
</organism>
<dbReference type="RefSeq" id="WP_268610454.1">
    <property type="nucleotide sequence ID" value="NZ_CP113797.1"/>
</dbReference>
<dbReference type="Gene3D" id="3.40.50.300">
    <property type="entry name" value="P-loop containing nucleotide triphosphate hydrolases"/>
    <property type="match status" value="1"/>
</dbReference>
<dbReference type="Pfam" id="PF07085">
    <property type="entry name" value="DRTGG"/>
    <property type="match status" value="1"/>
</dbReference>
<evidence type="ECO:0000259" key="1">
    <source>
        <dbReference type="Pfam" id="PF07085"/>
    </source>
</evidence>